<evidence type="ECO:0000256" key="1">
    <source>
        <dbReference type="ARBA" id="ARBA00004147"/>
    </source>
</evidence>
<dbReference type="InterPro" id="IPR033668">
    <property type="entry name" value="Reg_prot_E2"/>
</dbReference>
<dbReference type="GO" id="GO:0039693">
    <property type="term" value="P:viral DNA genome replication"/>
    <property type="evidence" value="ECO:0007669"/>
    <property type="project" value="UniProtKB-UniRule"/>
</dbReference>
<evidence type="ECO:0000256" key="11">
    <source>
        <dbReference type="ARBA" id="ARBA00023163"/>
    </source>
</evidence>
<keyword evidence="8 12" id="KW-0805">Transcription regulation</keyword>
<dbReference type="GO" id="GO:0006260">
    <property type="term" value="P:DNA replication"/>
    <property type="evidence" value="ECO:0007669"/>
    <property type="project" value="UniProtKB-KW"/>
</dbReference>
<feature type="compositionally biased region" description="Low complexity" evidence="13">
    <location>
        <begin position="317"/>
        <end position="326"/>
    </location>
</feature>
<dbReference type="SUPFAM" id="SSF54957">
    <property type="entry name" value="Viral DNA-binding domain"/>
    <property type="match status" value="1"/>
</dbReference>
<dbReference type="InterPro" id="IPR042503">
    <property type="entry name" value="Regulatory_protein_E2_N_1"/>
</dbReference>
<feature type="domain" description="Papillomavirus E2 N-terminal" evidence="14">
    <location>
        <begin position="1"/>
        <end position="197"/>
    </location>
</feature>
<dbReference type="EMBL" id="MN117918">
    <property type="protein sequence ID" value="QDY91920.1"/>
    <property type="molecule type" value="Genomic_DNA"/>
</dbReference>
<protein>
    <recommendedName>
        <fullName evidence="12">Regulatory protein E2</fullName>
    </recommendedName>
</protein>
<evidence type="ECO:0000313" key="16">
    <source>
        <dbReference type="EMBL" id="QDY91920.1"/>
    </source>
</evidence>
<keyword evidence="10 12" id="KW-0010">Activator</keyword>
<dbReference type="InterPro" id="IPR012677">
    <property type="entry name" value="Nucleotide-bd_a/b_plait_sf"/>
</dbReference>
<keyword evidence="6 12" id="KW-1048">Host nucleus</keyword>
<dbReference type="InterPro" id="IPR001866">
    <property type="entry name" value="PPV_E2_N"/>
</dbReference>
<name>A0A5B8K9L2_9PAPI</name>
<dbReference type="Gene3D" id="3.30.70.330">
    <property type="match status" value="1"/>
</dbReference>
<reference evidence="16" key="1">
    <citation type="submission" date="2019-06" db="EMBL/GenBank/DDBJ databases">
        <title>Identification of A Novel Equine Papillomavirus in a Stallion in Australia.</title>
        <authorList>
            <person name="Li C.-X."/>
            <person name="Chang W.-S."/>
            <person name="Mitsakos K."/>
            <person name="Hudson B.J."/>
            <person name="Holmes E.C."/>
        </authorList>
    </citation>
    <scope>NUCLEOTIDE SEQUENCE</scope>
    <source>
        <strain evidence="16">SW</strain>
    </source>
</reference>
<evidence type="ECO:0000256" key="12">
    <source>
        <dbReference type="HAMAP-Rule" id="MF_04001"/>
    </source>
</evidence>
<keyword evidence="7 12" id="KW-0235">DNA replication</keyword>
<dbReference type="GO" id="GO:0042025">
    <property type="term" value="C:host cell nucleus"/>
    <property type="evidence" value="ECO:0007669"/>
    <property type="project" value="UniProtKB-SubCell"/>
</dbReference>
<comment type="similarity">
    <text evidence="12">Belongs to the papillomaviridae E2 protein family.</text>
</comment>
<keyword evidence="3 12" id="KW-0678">Repressor</keyword>
<dbReference type="Pfam" id="PF00511">
    <property type="entry name" value="PPV_E2_C"/>
    <property type="match status" value="1"/>
</dbReference>
<comment type="subcellular location">
    <subcellularLocation>
        <location evidence="1 12">Host nucleus</location>
    </subcellularLocation>
</comment>
<evidence type="ECO:0000313" key="17">
    <source>
        <dbReference type="Proteomes" id="UP001240507"/>
    </source>
</evidence>
<dbReference type="Proteomes" id="UP001240507">
    <property type="component" value="Segment"/>
</dbReference>
<feature type="region of interest" description="Disordered" evidence="13">
    <location>
        <begin position="198"/>
        <end position="326"/>
    </location>
</feature>
<evidence type="ECO:0000256" key="13">
    <source>
        <dbReference type="SAM" id="MobiDB-lite"/>
    </source>
</evidence>
<dbReference type="Pfam" id="PF00508">
    <property type="entry name" value="PPV_E2_N"/>
    <property type="match status" value="1"/>
</dbReference>
<evidence type="ECO:0000256" key="7">
    <source>
        <dbReference type="ARBA" id="ARBA00022705"/>
    </source>
</evidence>
<evidence type="ECO:0000256" key="2">
    <source>
        <dbReference type="ARBA" id="ARBA00007794"/>
    </source>
</evidence>
<feature type="domain" description="Papillomavirus E2 C-terminal" evidence="15">
    <location>
        <begin position="334"/>
        <end position="408"/>
    </location>
</feature>
<feature type="region of interest" description="DNA-binding domain" evidence="12">
    <location>
        <begin position="332"/>
        <end position="412"/>
    </location>
</feature>
<dbReference type="InterPro" id="IPR042504">
    <property type="entry name" value="Regulatory_protein_E2_N_2"/>
</dbReference>
<evidence type="ECO:0000256" key="5">
    <source>
        <dbReference type="ARBA" id="ARBA00022553"/>
    </source>
</evidence>
<dbReference type="InterPro" id="IPR000427">
    <property type="entry name" value="Papillomavirus_E2_C"/>
</dbReference>
<dbReference type="SUPFAM" id="SSF51332">
    <property type="entry name" value="E2 regulatory, transactivation domain"/>
    <property type="match status" value="1"/>
</dbReference>
<comment type="function">
    <text evidence="12">Plays a role in the initiation of viral DNA replication. A dimer of E2 interacts with a dimer of E1 in order to improve specificity of E1 DNA binding activity. Once the complex recognizes and binds DNA at specific sites, the E2 dimer is removed from DNA. E2 also regulates viral transcription through binding to the E2RE response element (5'-ACCNNNNNNGGT-3') present in multiple copies in the regulatory regions of the viral genome. Activates or represses transcription depending on E2RE's position with regards to proximal promoter elements including the TATA-box. Repression occurs by sterically hindering the assembly of the transcription initiation complex.</text>
</comment>
<accession>A0A5B8K9L2</accession>
<comment type="similarity">
    <text evidence="2">Belongs to the papillomaviridae E8^E2C protein family.</text>
</comment>
<sequence length="412" mass="45259">MERLRKALDAVLEEQMLLYEGGSTCIFEQVKFWQTMRRENCLYHACRQKGLQRVGPLPIPSLAASAARARVAIGMELRLTSLAQSAFAEEPWTMTDTSHETFCAAPTETFKKEGSVVTVTFDGERGNDMWYTKWGRVYYQGLDDTWYVSRSYVDSQGLWYLREGQQHYYVKFAEDANRYGKHGTWEVKDGNETFYHPLVTSTTGDNTEGVPASVCGPCGSPDTPRSPQRRSHLGRRRLASSDCSPQQSKRYCSSQHRGGTPGLPPCEHDPPTPVSGSQGVPSPSPSTPCVQSPGSTAAASIPSLGSPLEPSDSSERSGPGLSPVGPGLPVKGAPFLVLSGKPNQLKCMRYRVRKAHSDLFVGISTTFFWTDTETAGRLGARMLVHFGTEEQCHRFRTTVPLPPGVTASVTLI</sequence>
<keyword evidence="5 12" id="KW-0597">Phosphoprotein</keyword>
<evidence type="ECO:0000256" key="8">
    <source>
        <dbReference type="ARBA" id="ARBA00023015"/>
    </source>
</evidence>
<dbReference type="HAMAP" id="MF_04001">
    <property type="entry name" value="PPV_E2"/>
    <property type="match status" value="1"/>
</dbReference>
<feature type="compositionally biased region" description="Basic residues" evidence="13">
    <location>
        <begin position="227"/>
        <end position="238"/>
    </location>
</feature>
<dbReference type="Gene3D" id="2.170.200.10">
    <property type="entry name" value="Papillomavirus E2 early protein domain"/>
    <property type="match status" value="1"/>
</dbReference>
<proteinExistence type="inferred from homology"/>
<feature type="compositionally biased region" description="Polar residues" evidence="13">
    <location>
        <begin position="289"/>
        <end position="298"/>
    </location>
</feature>
<evidence type="ECO:0000256" key="6">
    <source>
        <dbReference type="ARBA" id="ARBA00022562"/>
    </source>
</evidence>
<evidence type="ECO:0000259" key="15">
    <source>
        <dbReference type="Pfam" id="PF00511"/>
    </source>
</evidence>
<comment type="PTM">
    <text evidence="12">Phosphorylated.</text>
</comment>
<dbReference type="GO" id="GO:0003677">
    <property type="term" value="F:DNA binding"/>
    <property type="evidence" value="ECO:0007669"/>
    <property type="project" value="UniProtKB-UniRule"/>
</dbReference>
<dbReference type="GO" id="GO:0006351">
    <property type="term" value="P:DNA-templated transcription"/>
    <property type="evidence" value="ECO:0007669"/>
    <property type="project" value="UniProtKB-UniRule"/>
</dbReference>
<dbReference type="GO" id="GO:0003700">
    <property type="term" value="F:DNA-binding transcription factor activity"/>
    <property type="evidence" value="ECO:0007669"/>
    <property type="project" value="UniProtKB-UniRule"/>
</dbReference>
<comment type="subunit">
    <text evidence="12">Binds DNA as homodimer. Interacts with protein E1; this interaction greatly increases E1 DNA-binding activity. Interacts with protein L1; this interaction enhances E2-dependent replication and transcription activation. Interacts with protein L2; this interaction inhibits E2 transcriptional activity but not DNA replication function E2. Interacts with protein E7; this interaction inhibits E7 oncogenic activity. Interacts with host TAF1; this interaction modulates E2-dependent transcriptional regulation. Interacts with host BRD4; this interaction mediates E2 transcriptional activation function. Additionally, the interaction with host BRD4 on mitotic chromosomes mediates tethering of the viral genome. Interacts with host TOPBP1; this interaction is required for optimal viral DNA replication.</text>
</comment>
<organism evidence="16 17">
    <name type="scientific">Equus caballus papillomavirus 9</name>
    <dbReference type="NCBI Taxonomy" id="2601244"/>
    <lineage>
        <taxon>Viruses</taxon>
        <taxon>Monodnaviria</taxon>
        <taxon>Shotokuvirae</taxon>
        <taxon>Cossaviricota</taxon>
        <taxon>Papovaviricetes</taxon>
        <taxon>Zurhausenvirales</taxon>
        <taxon>Papillomaviridae</taxon>
    </lineage>
</organism>
<evidence type="ECO:0000259" key="14">
    <source>
        <dbReference type="Pfam" id="PF00508"/>
    </source>
</evidence>
<feature type="compositionally biased region" description="Polar residues" evidence="13">
    <location>
        <begin position="241"/>
        <end position="257"/>
    </location>
</feature>
<gene>
    <name evidence="12 16" type="primary">E2</name>
</gene>
<evidence type="ECO:0000256" key="3">
    <source>
        <dbReference type="ARBA" id="ARBA00022491"/>
    </source>
</evidence>
<evidence type="ECO:0000256" key="9">
    <source>
        <dbReference type="ARBA" id="ARBA00023125"/>
    </source>
</evidence>
<evidence type="ECO:0000256" key="10">
    <source>
        <dbReference type="ARBA" id="ARBA00023159"/>
    </source>
</evidence>
<dbReference type="InterPro" id="IPR036050">
    <property type="entry name" value="Regulatory_protein_E2_N"/>
</dbReference>
<evidence type="ECO:0000256" key="4">
    <source>
        <dbReference type="ARBA" id="ARBA00022518"/>
    </source>
</evidence>
<keyword evidence="9 12" id="KW-0238">DNA-binding</keyword>
<dbReference type="InterPro" id="IPR035975">
    <property type="entry name" value="E2/EBNA1_C_sf"/>
</dbReference>
<dbReference type="GO" id="GO:0000166">
    <property type="term" value="F:nucleotide binding"/>
    <property type="evidence" value="ECO:0007669"/>
    <property type="project" value="UniProtKB-UniRule"/>
</dbReference>
<comment type="caution">
    <text evidence="12">Lacks conserved residue(s) required for the propagation of feature annotation.</text>
</comment>
<keyword evidence="11 12" id="KW-0804">Transcription</keyword>
<dbReference type="Gene3D" id="1.10.287.30">
    <property type="entry name" value="E2 (early) protein, N terminal domain, subdomain 1"/>
    <property type="match status" value="1"/>
</dbReference>
<dbReference type="GO" id="GO:0006275">
    <property type="term" value="P:regulation of DNA replication"/>
    <property type="evidence" value="ECO:0007669"/>
    <property type="project" value="UniProtKB-UniRule"/>
</dbReference>
<keyword evidence="4 12" id="KW-0244">Early protein</keyword>